<dbReference type="Proteomes" id="UP001267710">
    <property type="component" value="Unassembled WGS sequence"/>
</dbReference>
<accession>A0ABU1I7N3</accession>
<dbReference type="EMBL" id="JAVIZX010000001">
    <property type="protein sequence ID" value="MDR6213244.1"/>
    <property type="molecule type" value="Genomic_DNA"/>
</dbReference>
<protein>
    <submittedName>
        <fullName evidence="1">Protein ImuA</fullName>
    </submittedName>
</protein>
<proteinExistence type="predicted"/>
<evidence type="ECO:0000313" key="2">
    <source>
        <dbReference type="Proteomes" id="UP001267710"/>
    </source>
</evidence>
<dbReference type="SUPFAM" id="SSF52540">
    <property type="entry name" value="P-loop containing nucleoside triphosphate hydrolases"/>
    <property type="match status" value="1"/>
</dbReference>
<reference evidence="1 2" key="1">
    <citation type="submission" date="2023-08" db="EMBL/GenBank/DDBJ databases">
        <title>Functional and genomic diversity of the sorghum phyllosphere microbiome.</title>
        <authorList>
            <person name="Shade A."/>
        </authorList>
    </citation>
    <scope>NUCLEOTIDE SEQUENCE [LARGE SCALE GENOMIC DNA]</scope>
    <source>
        <strain evidence="1 2">SORGH_AS_0335</strain>
    </source>
</reference>
<evidence type="ECO:0000313" key="1">
    <source>
        <dbReference type="EMBL" id="MDR6213244.1"/>
    </source>
</evidence>
<dbReference type="Gene3D" id="3.40.50.300">
    <property type="entry name" value="P-loop containing nucleotide triphosphate hydrolases"/>
    <property type="match status" value="1"/>
</dbReference>
<dbReference type="NCBIfam" id="NF033429">
    <property type="entry name" value="ImuA_translesion"/>
    <property type="match status" value="1"/>
</dbReference>
<dbReference type="InterPro" id="IPR047610">
    <property type="entry name" value="ImuA_translesion"/>
</dbReference>
<keyword evidence="2" id="KW-1185">Reference proteome</keyword>
<comment type="caution">
    <text evidence="1">The sequence shown here is derived from an EMBL/GenBank/DDBJ whole genome shotgun (WGS) entry which is preliminary data.</text>
</comment>
<sequence>MACAAPSLTHPPSSFDRWQLPTHVAEAVWKGDELGASEGRTVSTGHELLDRALPGNGWPTASLSEVLQPQAAVCEWRLLSPALSGLLADKDCCLYLVAPPKQPSAMGLAQLGVQPKQVVWIAADGPADRLWVTEQLCKSDPAGAVLSWLPQARPEQIRRLQVHAHSCDAPIFLFRPESALRDTSPAPLRLSVRPGVGWHIDVQVRKRRGASLDEVLHLPAMPGNLDIVIPPRLRTLAPLQVNGSEVTHVVGRTAPRTDRIRVAN</sequence>
<gene>
    <name evidence="1" type="ORF">QE399_000933</name>
</gene>
<dbReference type="RefSeq" id="WP_309826586.1">
    <property type="nucleotide sequence ID" value="NZ_JAVIZX010000001.1"/>
</dbReference>
<organism evidence="1 2">
    <name type="scientific">Paracidovorax wautersii</name>
    <dbReference type="NCBI Taxonomy" id="1177982"/>
    <lineage>
        <taxon>Bacteria</taxon>
        <taxon>Pseudomonadati</taxon>
        <taxon>Pseudomonadota</taxon>
        <taxon>Betaproteobacteria</taxon>
        <taxon>Burkholderiales</taxon>
        <taxon>Comamonadaceae</taxon>
        <taxon>Paracidovorax</taxon>
    </lineage>
</organism>
<name>A0ABU1I7N3_9BURK</name>
<dbReference type="InterPro" id="IPR027417">
    <property type="entry name" value="P-loop_NTPase"/>
</dbReference>